<dbReference type="Proteomes" id="UP000244722">
    <property type="component" value="Unassembled WGS sequence"/>
</dbReference>
<keyword evidence="1" id="KW-0472">Membrane</keyword>
<sequence>MVCFSWLLLDLSPPCHIPSLLFFLCRFFLSYGFSLSFCSGRFSFFIIKGFWETHGVDFHHLFSLGPTKLPQLYPGAKLPR</sequence>
<gene>
    <name evidence="2" type="ORF">B9Z19DRAFT_682948</name>
</gene>
<name>A0A2T6ZZB7_TUBBO</name>
<evidence type="ECO:0000313" key="2">
    <source>
        <dbReference type="EMBL" id="PUU80837.1"/>
    </source>
</evidence>
<proteinExistence type="predicted"/>
<protein>
    <submittedName>
        <fullName evidence="2">Uncharacterized protein</fullName>
    </submittedName>
</protein>
<reference evidence="2 3" key="1">
    <citation type="submission" date="2017-04" db="EMBL/GenBank/DDBJ databases">
        <title>Draft genome sequence of Tuber borchii Vittad., a whitish edible truffle.</title>
        <authorList>
            <consortium name="DOE Joint Genome Institute"/>
            <person name="Murat C."/>
            <person name="Kuo A."/>
            <person name="Barry K.W."/>
            <person name="Clum A."/>
            <person name="Dockter R.B."/>
            <person name="Fauchery L."/>
            <person name="Iotti M."/>
            <person name="Kohler A."/>
            <person name="Labutti K."/>
            <person name="Lindquist E.A."/>
            <person name="Lipzen A."/>
            <person name="Ohm R.A."/>
            <person name="Wang M."/>
            <person name="Grigoriev I.V."/>
            <person name="Zambonelli A."/>
            <person name="Martin F.M."/>
        </authorList>
    </citation>
    <scope>NUCLEOTIDE SEQUENCE [LARGE SCALE GENOMIC DNA]</scope>
    <source>
        <strain evidence="2 3">Tbo3840</strain>
    </source>
</reference>
<comment type="caution">
    <text evidence="2">The sequence shown here is derived from an EMBL/GenBank/DDBJ whole genome shotgun (WGS) entry which is preliminary data.</text>
</comment>
<keyword evidence="3" id="KW-1185">Reference proteome</keyword>
<evidence type="ECO:0000256" key="1">
    <source>
        <dbReference type="SAM" id="Phobius"/>
    </source>
</evidence>
<keyword evidence="1" id="KW-0812">Transmembrane</keyword>
<dbReference type="EMBL" id="NESQ01000055">
    <property type="protein sequence ID" value="PUU80837.1"/>
    <property type="molecule type" value="Genomic_DNA"/>
</dbReference>
<feature type="transmembrane region" description="Helical" evidence="1">
    <location>
        <begin position="20"/>
        <end position="38"/>
    </location>
</feature>
<evidence type="ECO:0000313" key="3">
    <source>
        <dbReference type="Proteomes" id="UP000244722"/>
    </source>
</evidence>
<accession>A0A2T6ZZB7</accession>
<keyword evidence="1" id="KW-1133">Transmembrane helix</keyword>
<dbReference type="AlphaFoldDB" id="A0A2T6ZZB7"/>
<organism evidence="2 3">
    <name type="scientific">Tuber borchii</name>
    <name type="common">White truffle</name>
    <dbReference type="NCBI Taxonomy" id="42251"/>
    <lineage>
        <taxon>Eukaryota</taxon>
        <taxon>Fungi</taxon>
        <taxon>Dikarya</taxon>
        <taxon>Ascomycota</taxon>
        <taxon>Pezizomycotina</taxon>
        <taxon>Pezizomycetes</taxon>
        <taxon>Pezizales</taxon>
        <taxon>Tuberaceae</taxon>
        <taxon>Tuber</taxon>
    </lineage>
</organism>